<keyword evidence="11" id="KW-0229">DNA integration</keyword>
<dbReference type="Gene3D" id="3.30.420.10">
    <property type="entry name" value="Ribonuclease H-like superfamily/Ribonuclease H"/>
    <property type="match status" value="1"/>
</dbReference>
<keyword evidence="4" id="KW-0548">Nucleotidyltransferase</keyword>
<evidence type="ECO:0000256" key="4">
    <source>
        <dbReference type="ARBA" id="ARBA00022695"/>
    </source>
</evidence>
<dbReference type="GO" id="GO:0003964">
    <property type="term" value="F:RNA-directed DNA polymerase activity"/>
    <property type="evidence" value="ECO:0007669"/>
    <property type="project" value="UniProtKB-KW"/>
</dbReference>
<keyword evidence="9" id="KW-0378">Hydrolase</keyword>
<evidence type="ECO:0000256" key="13">
    <source>
        <dbReference type="ARBA" id="ARBA00022932"/>
    </source>
</evidence>
<dbReference type="CDD" id="cd01647">
    <property type="entry name" value="RT_LTR"/>
    <property type="match status" value="1"/>
</dbReference>
<dbReference type="PANTHER" id="PTHR37984">
    <property type="entry name" value="PROTEIN CBG26694"/>
    <property type="match status" value="1"/>
</dbReference>
<dbReference type="Gene3D" id="3.30.70.270">
    <property type="match status" value="2"/>
</dbReference>
<dbReference type="InterPro" id="IPR000477">
    <property type="entry name" value="RT_dom"/>
</dbReference>
<feature type="compositionally biased region" description="Low complexity" evidence="17">
    <location>
        <begin position="126"/>
        <end position="145"/>
    </location>
</feature>
<dbReference type="SUPFAM" id="SSF50630">
    <property type="entry name" value="Acid proteases"/>
    <property type="match status" value="1"/>
</dbReference>
<dbReference type="PROSITE" id="PS50158">
    <property type="entry name" value="ZF_CCHC"/>
    <property type="match status" value="2"/>
</dbReference>
<dbReference type="InterPro" id="IPR041373">
    <property type="entry name" value="RT_RNaseH"/>
</dbReference>
<feature type="region of interest" description="Disordered" evidence="17">
    <location>
        <begin position="114"/>
        <end position="163"/>
    </location>
</feature>
<evidence type="ECO:0000259" key="18">
    <source>
        <dbReference type="PROSITE" id="PS50158"/>
    </source>
</evidence>
<evidence type="ECO:0000256" key="5">
    <source>
        <dbReference type="ARBA" id="ARBA00022722"/>
    </source>
</evidence>
<dbReference type="InterPro" id="IPR021109">
    <property type="entry name" value="Peptidase_aspartic_dom_sf"/>
</dbReference>
<keyword evidence="8" id="KW-0255">Endonuclease</keyword>
<dbReference type="GO" id="GO:0003887">
    <property type="term" value="F:DNA-directed DNA polymerase activity"/>
    <property type="evidence" value="ECO:0007669"/>
    <property type="project" value="UniProtKB-KW"/>
</dbReference>
<keyword evidence="3" id="KW-0808">Transferase</keyword>
<keyword evidence="7" id="KW-0064">Aspartyl protease</keyword>
<dbReference type="Gene3D" id="4.10.60.10">
    <property type="entry name" value="Zinc finger, CCHC-type"/>
    <property type="match status" value="2"/>
</dbReference>
<dbReference type="CDD" id="cd00303">
    <property type="entry name" value="retropepsin_like"/>
    <property type="match status" value="1"/>
</dbReference>
<keyword evidence="14" id="KW-0238">DNA-binding</keyword>
<evidence type="ECO:0000256" key="16">
    <source>
        <dbReference type="PROSITE-ProRule" id="PRU00047"/>
    </source>
</evidence>
<dbReference type="GO" id="GO:0008270">
    <property type="term" value="F:zinc ion binding"/>
    <property type="evidence" value="ECO:0007669"/>
    <property type="project" value="UniProtKB-KW"/>
</dbReference>
<dbReference type="GO" id="GO:0004190">
    <property type="term" value="F:aspartic-type endopeptidase activity"/>
    <property type="evidence" value="ECO:0007669"/>
    <property type="project" value="UniProtKB-KW"/>
</dbReference>
<dbReference type="Pfam" id="PF17921">
    <property type="entry name" value="Integrase_H2C2"/>
    <property type="match status" value="1"/>
</dbReference>
<comment type="caution">
    <text evidence="21">The sequence shown here is derived from an EMBL/GenBank/DDBJ whole genome shotgun (WGS) entry which is preliminary data.</text>
</comment>
<keyword evidence="16" id="KW-0863">Zinc-finger</keyword>
<dbReference type="InterPro" id="IPR050951">
    <property type="entry name" value="Retrovirus_Pol_polyprotein"/>
</dbReference>
<dbReference type="Proteomes" id="UP000236291">
    <property type="component" value="Unassembled WGS sequence"/>
</dbReference>
<evidence type="ECO:0000256" key="7">
    <source>
        <dbReference type="ARBA" id="ARBA00022750"/>
    </source>
</evidence>
<dbReference type="GO" id="GO:0015074">
    <property type="term" value="P:DNA integration"/>
    <property type="evidence" value="ECO:0007669"/>
    <property type="project" value="UniProtKB-KW"/>
</dbReference>
<dbReference type="InterPro" id="IPR001969">
    <property type="entry name" value="Aspartic_peptidase_AS"/>
</dbReference>
<proteinExistence type="predicted"/>
<dbReference type="InterPro" id="IPR043128">
    <property type="entry name" value="Rev_trsase/Diguanyl_cyclase"/>
</dbReference>
<dbReference type="FunFam" id="3.30.420.10:FF:000032">
    <property type="entry name" value="Retrovirus-related Pol polyprotein from transposon 297-like Protein"/>
    <property type="match status" value="1"/>
</dbReference>
<sequence length="1356" mass="154917">MMEAAYEEFNWENFKRRFLAKYFPETARERYGEEFLKLTQGGMNVEAYAKKFESLSRFFRFFRDGIDENYMCRRFQGGLRYELQDAVVPLGIRNFQVLVEKCQEIEDMRNKRVNRQGGFSAGGPSRPGNQNQNRGRQGNRPYNRPQNSQGSNRSANQGTRGNQAREKLTCFRCGEGGHYASECGNLEAVPNCFNCRKPGHFARDCKAPRAEPAATATQGSRPVARGCVYCMGTEVSGQASNAIHENCQIAGNSLTALIDTGATHSFISLECAQRLKLLVSPLPFDLNVSTPARDLVVNTACLHCLVVIQNRDFLVNLICLPLKSLEIILGMDWLSYHYVILDCARKLAFFPEPGVARYLSANRLVVTMKNGETEFVSLANIEANSDVRVEEVRVVQLFQDVFPSEIPGFPPVREVEFFIDLHPGTGPISESPYRMAPAELTELKSQIEDLLEKGFIRPSVSPWGAPVLLVKKKDGKSRLCVDYRKLNKATIKNRYPLPRIDDLMDQLKDASVFSKIDLKSGYHQIRVRDEDIQKTAFRTRYGHYEYLVMPFGVTNAPAIFMDYMNRVFHPFLDKFVVVFIDDILIYSKSKEEHEEHLRLVLQVLRDNKLYANPSKCEFWAEKVNFLGHVISKEGIAVDPAKIDTVLSWKQPQTVTDVRSFVGLAGYYRRFIEGFAKIVAPMTQLTRKDQPFAWTDKCEASFQLLKERLTTSPVLVLPQSDEPYEVYCDASHQGLGCVLMQHKKTVAYASRQLKVHEKNYPTHDLELAAVVFALKIWRHYLYGCTFVVFSDHKSLRYLFDQKELNMRQRRWMETLKDFDFTLEYHPGKANVVADALSRKSVSACSAVMASQHELLEMFRDLHLSVKFAPGALKLGMITISSGLLEEIANCQDDELLMAKRDLIVRGTTTEFKVGPDNILRCNGRVCVPDAKNLRNLILEEAHKSKLSIHPGATKMYQDLRNDFWWPGMKRHVAEYVASCLTCQKAKVEHQKPAGLLHSLDIPEWKWDSISMDFITGLPKTRKKKDSIWVIVDRLTKSAHFLAVKVTDTAEKLTDLYITEIVKLHGIPSSIVSDRDPKFTSHFWRTLHDALGTKLRLSSAYHPQTDGQTERTNQSLEDLLRACVLDDRGSWDDVLPLIEFTYNNSYHSSIGMAPYEALYGRRCQTPLCWYQDGESMIVGPEMVQQTTDKVKQIRARLKATQDRQKSYADKRRRPLEFEAGEHVFLRVTPTTGVGRALKAKKLTPKFIGPYQITERIGKVAYRIALPPVLSQIHDVFHVSQLRKYITDPSHVIIPDDIQLRENMSFEVPPVKIADKKMKRLRTKEIPLVKVIWNEATGDATWELESKMKEQHPELFIDV</sequence>
<evidence type="ECO:0000256" key="3">
    <source>
        <dbReference type="ARBA" id="ARBA00022679"/>
    </source>
</evidence>
<evidence type="ECO:0000256" key="11">
    <source>
        <dbReference type="ARBA" id="ARBA00022908"/>
    </source>
</evidence>
<dbReference type="InterPro" id="IPR041588">
    <property type="entry name" value="Integrase_H2C2"/>
</dbReference>
<evidence type="ECO:0000256" key="6">
    <source>
        <dbReference type="ARBA" id="ARBA00022723"/>
    </source>
</evidence>
<evidence type="ECO:0000256" key="15">
    <source>
        <dbReference type="ARBA" id="ARBA00023172"/>
    </source>
</evidence>
<evidence type="ECO:0000313" key="21">
    <source>
        <dbReference type="EMBL" id="PNY07625.1"/>
    </source>
</evidence>
<evidence type="ECO:0000256" key="2">
    <source>
        <dbReference type="ARBA" id="ARBA00022670"/>
    </source>
</evidence>
<keyword evidence="6" id="KW-0479">Metal-binding</keyword>
<organism evidence="21 22">
    <name type="scientific">Trifolium pratense</name>
    <name type="common">Red clover</name>
    <dbReference type="NCBI Taxonomy" id="57577"/>
    <lineage>
        <taxon>Eukaryota</taxon>
        <taxon>Viridiplantae</taxon>
        <taxon>Streptophyta</taxon>
        <taxon>Embryophyta</taxon>
        <taxon>Tracheophyta</taxon>
        <taxon>Spermatophyta</taxon>
        <taxon>Magnoliopsida</taxon>
        <taxon>eudicotyledons</taxon>
        <taxon>Gunneridae</taxon>
        <taxon>Pentapetalae</taxon>
        <taxon>rosids</taxon>
        <taxon>fabids</taxon>
        <taxon>Fabales</taxon>
        <taxon>Fabaceae</taxon>
        <taxon>Papilionoideae</taxon>
        <taxon>50 kb inversion clade</taxon>
        <taxon>NPAAA clade</taxon>
        <taxon>Hologalegina</taxon>
        <taxon>IRL clade</taxon>
        <taxon>Trifolieae</taxon>
        <taxon>Trifolium</taxon>
    </lineage>
</organism>
<keyword evidence="5" id="KW-0540">Nuclease</keyword>
<dbReference type="InterPro" id="IPR056924">
    <property type="entry name" value="SH3_Tf2-1"/>
</dbReference>
<evidence type="ECO:0000256" key="10">
    <source>
        <dbReference type="ARBA" id="ARBA00022842"/>
    </source>
</evidence>
<evidence type="ECO:0000256" key="1">
    <source>
        <dbReference type="ARBA" id="ARBA00012493"/>
    </source>
</evidence>
<dbReference type="Pfam" id="PF24626">
    <property type="entry name" value="SH3_Tf2-1"/>
    <property type="match status" value="1"/>
</dbReference>
<feature type="domain" description="Integrase catalytic" evidence="20">
    <location>
        <begin position="997"/>
        <end position="1160"/>
    </location>
</feature>
<dbReference type="Gene3D" id="1.10.340.70">
    <property type="match status" value="1"/>
</dbReference>
<dbReference type="GO" id="GO:0006310">
    <property type="term" value="P:DNA recombination"/>
    <property type="evidence" value="ECO:0007669"/>
    <property type="project" value="UniProtKB-KW"/>
</dbReference>
<dbReference type="InterPro" id="IPR001878">
    <property type="entry name" value="Znf_CCHC"/>
</dbReference>
<dbReference type="Pfam" id="PF03732">
    <property type="entry name" value="Retrotrans_gag"/>
    <property type="match status" value="1"/>
</dbReference>
<feature type="domain" description="CCHC-type" evidence="18">
    <location>
        <begin position="170"/>
        <end position="183"/>
    </location>
</feature>
<keyword evidence="16" id="KW-0862">Zinc</keyword>
<dbReference type="InterPro" id="IPR043502">
    <property type="entry name" value="DNA/RNA_pol_sf"/>
</dbReference>
<dbReference type="Pfam" id="PF17917">
    <property type="entry name" value="RT_RNaseH"/>
    <property type="match status" value="1"/>
</dbReference>
<keyword evidence="13" id="KW-0239">DNA-directed DNA polymerase</keyword>
<dbReference type="InterPro" id="IPR001584">
    <property type="entry name" value="Integrase_cat-core"/>
</dbReference>
<dbReference type="Pfam" id="PF00098">
    <property type="entry name" value="zf-CCHC"/>
    <property type="match status" value="2"/>
</dbReference>
<reference evidence="21 22" key="2">
    <citation type="journal article" date="2017" name="Front. Plant Sci.">
        <title>Gene Classification and Mining of Molecular Markers Useful in Red Clover (Trifolium pratense) Breeding.</title>
        <authorList>
            <person name="Istvanek J."/>
            <person name="Dluhosova J."/>
            <person name="Dluhos P."/>
            <person name="Patkova L."/>
            <person name="Nedelnik J."/>
            <person name="Repkova J."/>
        </authorList>
    </citation>
    <scope>NUCLEOTIDE SEQUENCE [LARGE SCALE GENOMIC DNA]</scope>
    <source>
        <strain evidence="22">cv. Tatra</strain>
        <tissue evidence="21">Young leaves</tissue>
    </source>
</reference>
<protein>
    <recommendedName>
        <fullName evidence="1">RNA-directed DNA polymerase</fullName>
        <ecNumber evidence="1">2.7.7.49</ecNumber>
    </recommendedName>
</protein>
<dbReference type="Gene3D" id="2.40.70.10">
    <property type="entry name" value="Acid Proteases"/>
    <property type="match status" value="1"/>
</dbReference>
<feature type="domain" description="CCHC-type" evidence="18">
    <location>
        <begin position="192"/>
        <end position="206"/>
    </location>
</feature>
<reference evidence="21 22" key="1">
    <citation type="journal article" date="2014" name="Am. J. Bot.">
        <title>Genome assembly and annotation for red clover (Trifolium pratense; Fabaceae).</title>
        <authorList>
            <person name="Istvanek J."/>
            <person name="Jaros M."/>
            <person name="Krenek A."/>
            <person name="Repkova J."/>
        </authorList>
    </citation>
    <scope>NUCLEOTIDE SEQUENCE [LARGE SCALE GENOMIC DNA]</scope>
    <source>
        <strain evidence="22">cv. Tatra</strain>
        <tissue evidence="21">Young leaves</tissue>
    </source>
</reference>
<evidence type="ECO:0000256" key="8">
    <source>
        <dbReference type="ARBA" id="ARBA00022759"/>
    </source>
</evidence>
<dbReference type="CDD" id="cd09274">
    <property type="entry name" value="RNase_HI_RT_Ty3"/>
    <property type="match status" value="1"/>
</dbReference>
<dbReference type="Pfam" id="PF08284">
    <property type="entry name" value="RVP_2"/>
    <property type="match status" value="1"/>
</dbReference>
<dbReference type="GO" id="GO:0003677">
    <property type="term" value="F:DNA binding"/>
    <property type="evidence" value="ECO:0007669"/>
    <property type="project" value="UniProtKB-KW"/>
</dbReference>
<feature type="compositionally biased region" description="Polar residues" evidence="17">
    <location>
        <begin position="146"/>
        <end position="162"/>
    </location>
</feature>
<dbReference type="EMBL" id="ASHM01001993">
    <property type="protein sequence ID" value="PNY07625.1"/>
    <property type="molecule type" value="Genomic_DNA"/>
</dbReference>
<evidence type="ECO:0000259" key="20">
    <source>
        <dbReference type="PROSITE" id="PS50994"/>
    </source>
</evidence>
<dbReference type="Pfam" id="PF00078">
    <property type="entry name" value="RVT_1"/>
    <property type="match status" value="1"/>
</dbReference>
<keyword evidence="15" id="KW-0233">DNA recombination</keyword>
<dbReference type="Gene3D" id="3.10.10.10">
    <property type="entry name" value="HIV Type 1 Reverse Transcriptase, subunit A, domain 1"/>
    <property type="match status" value="1"/>
</dbReference>
<keyword evidence="10" id="KW-0460">Magnesium</keyword>
<dbReference type="ExpressionAtlas" id="A0A2K3NX67">
    <property type="expression patterns" value="baseline"/>
</dbReference>
<gene>
    <name evidence="21" type="ORF">L195_g004126</name>
</gene>
<dbReference type="GO" id="GO:0004519">
    <property type="term" value="F:endonuclease activity"/>
    <property type="evidence" value="ECO:0007669"/>
    <property type="project" value="UniProtKB-KW"/>
</dbReference>
<dbReference type="PROSITE" id="PS00141">
    <property type="entry name" value="ASP_PROTEASE"/>
    <property type="match status" value="1"/>
</dbReference>
<dbReference type="SUPFAM" id="SSF53098">
    <property type="entry name" value="Ribonuclease H-like"/>
    <property type="match status" value="1"/>
</dbReference>
<dbReference type="FunFam" id="3.30.70.270:FF:000020">
    <property type="entry name" value="Transposon Tf2-6 polyprotein-like Protein"/>
    <property type="match status" value="1"/>
</dbReference>
<dbReference type="SUPFAM" id="SSF57756">
    <property type="entry name" value="Retrovirus zinc finger-like domains"/>
    <property type="match status" value="1"/>
</dbReference>
<keyword evidence="12" id="KW-0695">RNA-directed DNA polymerase</keyword>
<dbReference type="InterPro" id="IPR036875">
    <property type="entry name" value="Znf_CCHC_sf"/>
</dbReference>
<dbReference type="PROSITE" id="PS50994">
    <property type="entry name" value="INTEGRASE"/>
    <property type="match status" value="1"/>
</dbReference>
<dbReference type="PANTHER" id="PTHR37984:SF5">
    <property type="entry name" value="PROTEIN NYNRIN-LIKE"/>
    <property type="match status" value="1"/>
</dbReference>
<dbReference type="InterPro" id="IPR036397">
    <property type="entry name" value="RNaseH_sf"/>
</dbReference>
<dbReference type="InterPro" id="IPR012337">
    <property type="entry name" value="RNaseH-like_sf"/>
</dbReference>
<dbReference type="FunFam" id="1.10.340.70:FF:000001">
    <property type="entry name" value="Retrovirus-related Pol polyprotein from transposon gypsy-like Protein"/>
    <property type="match status" value="1"/>
</dbReference>
<name>A0A2K3NX67_TRIPR</name>
<dbReference type="FunFam" id="3.10.20.370:FF:000001">
    <property type="entry name" value="Retrovirus-related Pol polyprotein from transposon 17.6-like protein"/>
    <property type="match status" value="1"/>
</dbReference>
<feature type="domain" description="Reverse transcriptase" evidence="19">
    <location>
        <begin position="451"/>
        <end position="630"/>
    </location>
</feature>
<evidence type="ECO:0000256" key="9">
    <source>
        <dbReference type="ARBA" id="ARBA00022801"/>
    </source>
</evidence>
<evidence type="ECO:0000259" key="19">
    <source>
        <dbReference type="PROSITE" id="PS50878"/>
    </source>
</evidence>
<evidence type="ECO:0000256" key="14">
    <source>
        <dbReference type="ARBA" id="ARBA00023125"/>
    </source>
</evidence>
<accession>A0A2K3NX67</accession>
<evidence type="ECO:0000256" key="17">
    <source>
        <dbReference type="SAM" id="MobiDB-lite"/>
    </source>
</evidence>
<dbReference type="EC" id="2.7.7.49" evidence="1"/>
<dbReference type="GO" id="GO:0006508">
    <property type="term" value="P:proteolysis"/>
    <property type="evidence" value="ECO:0007669"/>
    <property type="project" value="UniProtKB-KW"/>
</dbReference>
<dbReference type="SUPFAM" id="SSF56672">
    <property type="entry name" value="DNA/RNA polymerases"/>
    <property type="match status" value="1"/>
</dbReference>
<dbReference type="FunFam" id="3.10.10.10:FF:000007">
    <property type="entry name" value="Retrovirus-related Pol polyprotein from transposon 17.6-like Protein"/>
    <property type="match status" value="1"/>
</dbReference>
<keyword evidence="2" id="KW-0645">Protease</keyword>
<evidence type="ECO:0000256" key="12">
    <source>
        <dbReference type="ARBA" id="ARBA00022918"/>
    </source>
</evidence>
<dbReference type="SMART" id="SM00343">
    <property type="entry name" value="ZnF_C2HC"/>
    <property type="match status" value="2"/>
</dbReference>
<evidence type="ECO:0000313" key="22">
    <source>
        <dbReference type="Proteomes" id="UP000236291"/>
    </source>
</evidence>
<dbReference type="InterPro" id="IPR005162">
    <property type="entry name" value="Retrotrans_gag_dom"/>
</dbReference>
<dbReference type="PROSITE" id="PS50878">
    <property type="entry name" value="RT_POL"/>
    <property type="match status" value="1"/>
</dbReference>